<evidence type="ECO:0000256" key="1">
    <source>
        <dbReference type="SAM" id="MobiDB-lite"/>
    </source>
</evidence>
<evidence type="ECO:0000313" key="3">
    <source>
        <dbReference type="EMBL" id="GLD53458.1"/>
    </source>
</evidence>
<dbReference type="InterPro" id="IPR013783">
    <property type="entry name" value="Ig-like_fold"/>
</dbReference>
<feature type="domain" description="Ig-like" evidence="2">
    <location>
        <begin position="16"/>
        <end position="99"/>
    </location>
</feature>
<evidence type="ECO:0000313" key="4">
    <source>
        <dbReference type="Proteomes" id="UP001279410"/>
    </source>
</evidence>
<proteinExistence type="predicted"/>
<sequence length="219" mass="24040">MPVENGKLPQTQRERPSFVRRLGSQVGGSRDQSVEFRCEARVTQFPPWRWRRKDDGDLPKGRHLDSWRTTPRRSASLTSGGGPYTCVAENMVGKAEALATPPAQYRLHSSIIPTPYQCPAVVFARSLPPIGLEANAQCVFSAASDQLIDSDSPHDCLPGICGETKEPGGWGWQNCHFQCEGTKPTASHFLAAGSQNLLFLPASTSSRFSVSLDWGPDYH</sequence>
<feature type="compositionally biased region" description="Polar residues" evidence="1">
    <location>
        <begin position="67"/>
        <end position="78"/>
    </location>
</feature>
<gene>
    <name evidence="3" type="ORF">AKAME5_000621200</name>
</gene>
<feature type="compositionally biased region" description="Basic and acidic residues" evidence="1">
    <location>
        <begin position="53"/>
        <end position="66"/>
    </location>
</feature>
<feature type="region of interest" description="Disordered" evidence="1">
    <location>
        <begin position="1"/>
        <end position="30"/>
    </location>
</feature>
<reference evidence="3" key="1">
    <citation type="submission" date="2022-08" db="EMBL/GenBank/DDBJ databases">
        <title>Genome sequencing of akame (Lates japonicus).</title>
        <authorList>
            <person name="Hashiguchi Y."/>
            <person name="Takahashi H."/>
        </authorList>
    </citation>
    <scope>NUCLEOTIDE SEQUENCE</scope>
    <source>
        <strain evidence="3">Kochi</strain>
    </source>
</reference>
<dbReference type="InterPro" id="IPR007110">
    <property type="entry name" value="Ig-like_dom"/>
</dbReference>
<dbReference type="AlphaFoldDB" id="A0AAD3MFF6"/>
<dbReference type="EMBL" id="BRZM01000017">
    <property type="protein sequence ID" value="GLD53458.1"/>
    <property type="molecule type" value="Genomic_DNA"/>
</dbReference>
<dbReference type="SUPFAM" id="SSF48726">
    <property type="entry name" value="Immunoglobulin"/>
    <property type="match status" value="1"/>
</dbReference>
<keyword evidence="4" id="KW-1185">Reference proteome</keyword>
<dbReference type="InterPro" id="IPR036179">
    <property type="entry name" value="Ig-like_dom_sf"/>
</dbReference>
<dbReference type="Proteomes" id="UP001279410">
    <property type="component" value="Unassembled WGS sequence"/>
</dbReference>
<protein>
    <submittedName>
        <fullName evidence="3">Roundabout homolog 1 isoform X1</fullName>
    </submittedName>
</protein>
<accession>A0AAD3MFF6</accession>
<dbReference type="PROSITE" id="PS50835">
    <property type="entry name" value="IG_LIKE"/>
    <property type="match status" value="1"/>
</dbReference>
<feature type="region of interest" description="Disordered" evidence="1">
    <location>
        <begin position="53"/>
        <end position="79"/>
    </location>
</feature>
<evidence type="ECO:0000259" key="2">
    <source>
        <dbReference type="PROSITE" id="PS50835"/>
    </source>
</evidence>
<comment type="caution">
    <text evidence="3">The sequence shown here is derived from an EMBL/GenBank/DDBJ whole genome shotgun (WGS) entry which is preliminary data.</text>
</comment>
<name>A0AAD3MFF6_LATJO</name>
<organism evidence="3 4">
    <name type="scientific">Lates japonicus</name>
    <name type="common">Japanese lates</name>
    <dbReference type="NCBI Taxonomy" id="270547"/>
    <lineage>
        <taxon>Eukaryota</taxon>
        <taxon>Metazoa</taxon>
        <taxon>Chordata</taxon>
        <taxon>Craniata</taxon>
        <taxon>Vertebrata</taxon>
        <taxon>Euteleostomi</taxon>
        <taxon>Actinopterygii</taxon>
        <taxon>Neopterygii</taxon>
        <taxon>Teleostei</taxon>
        <taxon>Neoteleostei</taxon>
        <taxon>Acanthomorphata</taxon>
        <taxon>Carangaria</taxon>
        <taxon>Carangaria incertae sedis</taxon>
        <taxon>Centropomidae</taxon>
        <taxon>Lates</taxon>
    </lineage>
</organism>
<dbReference type="Gene3D" id="2.60.40.10">
    <property type="entry name" value="Immunoglobulins"/>
    <property type="match status" value="1"/>
</dbReference>